<dbReference type="InterPro" id="IPR025857">
    <property type="entry name" value="MacB_PCD"/>
</dbReference>
<evidence type="ECO:0000256" key="7">
    <source>
        <dbReference type="SAM" id="Phobius"/>
    </source>
</evidence>
<dbReference type="EMBL" id="JAQKAB010000005">
    <property type="protein sequence ID" value="MDA7026733.1"/>
    <property type="molecule type" value="Genomic_DNA"/>
</dbReference>
<organism evidence="10 11">
    <name type="scientific">Bacillus changyiensis</name>
    <dbReference type="NCBI Taxonomy" id="3004103"/>
    <lineage>
        <taxon>Bacteria</taxon>
        <taxon>Bacillati</taxon>
        <taxon>Bacillota</taxon>
        <taxon>Bacilli</taxon>
        <taxon>Bacillales</taxon>
        <taxon>Bacillaceae</taxon>
        <taxon>Bacillus</taxon>
    </lineage>
</organism>
<name>A0ABT4X357_9BACI</name>
<dbReference type="Pfam" id="PF02687">
    <property type="entry name" value="FtsX"/>
    <property type="match status" value="1"/>
</dbReference>
<feature type="transmembrane region" description="Helical" evidence="7">
    <location>
        <begin position="420"/>
        <end position="440"/>
    </location>
</feature>
<dbReference type="InterPro" id="IPR050250">
    <property type="entry name" value="Macrolide_Exporter_MacB"/>
</dbReference>
<feature type="domain" description="MacB-like periplasmic core" evidence="9">
    <location>
        <begin position="19"/>
        <end position="174"/>
    </location>
</feature>
<keyword evidence="2" id="KW-1003">Cell membrane</keyword>
<comment type="similarity">
    <text evidence="6">Belongs to the ABC-4 integral membrane protein family.</text>
</comment>
<evidence type="ECO:0000256" key="4">
    <source>
        <dbReference type="ARBA" id="ARBA00022989"/>
    </source>
</evidence>
<dbReference type="Proteomes" id="UP001211894">
    <property type="component" value="Unassembled WGS sequence"/>
</dbReference>
<accession>A0ABT4X357</accession>
<feature type="transmembrane region" description="Helical" evidence="7">
    <location>
        <begin position="722"/>
        <end position="747"/>
    </location>
</feature>
<feature type="transmembrane region" description="Helical" evidence="7">
    <location>
        <begin position="812"/>
        <end position="833"/>
    </location>
</feature>
<feature type="transmembrane region" description="Helical" evidence="7">
    <location>
        <begin position="252"/>
        <end position="280"/>
    </location>
</feature>
<evidence type="ECO:0000313" key="11">
    <source>
        <dbReference type="Proteomes" id="UP001211894"/>
    </source>
</evidence>
<comment type="caution">
    <text evidence="10">The sequence shown here is derived from an EMBL/GenBank/DDBJ whole genome shotgun (WGS) entry which is preliminary data.</text>
</comment>
<dbReference type="PANTHER" id="PTHR30572">
    <property type="entry name" value="MEMBRANE COMPONENT OF TRANSPORTER-RELATED"/>
    <property type="match status" value="1"/>
</dbReference>
<evidence type="ECO:0000259" key="9">
    <source>
        <dbReference type="Pfam" id="PF12704"/>
    </source>
</evidence>
<evidence type="ECO:0000256" key="2">
    <source>
        <dbReference type="ARBA" id="ARBA00022475"/>
    </source>
</evidence>
<sequence length="848" mass="96741">MFWMKFAFQSLFQRKKLFFVMLLVIAISMIFLIMVNSATNDIVTFTKEKSYEKYGEHHGVMNGLTDKQLNKLKNNSSIKKAGSISLVGYTKQVNHSNLGATIGWMDQDALQLGHIGLLKGRMPKGQHELAIESYLQQAFNGENSLGKTVKLKIGGIEESFKIVGIIENYSANWSAPADIKNGYNTYPNIFVNPKSVQAKSNIQKSLIFSVKQHKVEEIENSLYENFESHLSNIEQLYANEKLFEEGLKRSELIAMFCLLFSIVLILGSMLCCYQLFEVFYRDYRKKMAILRAYGAKRYHSFLLIFYQSLILMLISFLVAYPIGILFKGQLHSQRLTDMNVFSSMIESVPIVIIWTGLLFCSLCFTGLMIMRKINKHSIAYHLKGNQLTPKGSRLYRKIANLPFKLKSLIIQLLFHWKSTVLLTAVLASSILMFFFTQLIAGETLGQHDDQKTLNYTLASKQITIQEQVNGFMIETNQAVSFRYQTVDELLHFPGVLYVDKYPNTLETTLLLTKQQLSPYFVSWINDNKQSNTDGEISEIMVDNLNIPKNLTPIPNVQFVLVNDRELSDLKSSYHIEKNAVEKFKKSKTAFLFLPKAASKNRISSQDHVKIGRVEQTKNNEKLAFKHWDFKVGKVISAPFQIKMNQVPIERDGITVAISERVANKHHVFSGYKQLVIYADLHMSKENKKALTKKAKQIVASIPGSMYDSDEEHNKKYEVISNYLSILGTILFLTTTFYSALSLAAVMYSKSIQRQTEHAVYRAVGKSVTAILKDLLIELLVYLIIAFLVSGLIIWMMMLISPPASGVSHYLRYYWYAVLSITSFALLSLLVPYYKIKSMSISNSLKIDE</sequence>
<keyword evidence="3 7" id="KW-0812">Transmembrane</keyword>
<comment type="subcellular location">
    <subcellularLocation>
        <location evidence="1">Cell membrane</location>
        <topology evidence="1">Multi-pass membrane protein</topology>
    </subcellularLocation>
</comment>
<evidence type="ECO:0000256" key="3">
    <source>
        <dbReference type="ARBA" id="ARBA00022692"/>
    </source>
</evidence>
<keyword evidence="11" id="KW-1185">Reference proteome</keyword>
<dbReference type="PANTHER" id="PTHR30572:SF4">
    <property type="entry name" value="ABC TRANSPORTER PERMEASE YTRF"/>
    <property type="match status" value="1"/>
</dbReference>
<feature type="transmembrane region" description="Helical" evidence="7">
    <location>
        <begin position="301"/>
        <end position="328"/>
    </location>
</feature>
<feature type="transmembrane region" description="Helical" evidence="7">
    <location>
        <begin position="348"/>
        <end position="370"/>
    </location>
</feature>
<keyword evidence="4 7" id="KW-1133">Transmembrane helix</keyword>
<proteinExistence type="inferred from homology"/>
<evidence type="ECO:0000256" key="5">
    <source>
        <dbReference type="ARBA" id="ARBA00023136"/>
    </source>
</evidence>
<evidence type="ECO:0000256" key="6">
    <source>
        <dbReference type="ARBA" id="ARBA00038076"/>
    </source>
</evidence>
<gene>
    <name evidence="10" type="ORF">PJ311_08945</name>
</gene>
<dbReference type="InterPro" id="IPR003838">
    <property type="entry name" value="ABC3_permease_C"/>
</dbReference>
<reference evidence="10 11" key="1">
    <citation type="submission" date="2023-01" db="EMBL/GenBank/DDBJ databases">
        <title>Bacillus changyiensis sp. nov., isolated from a coastal deposit.</title>
        <authorList>
            <person name="Xiao G."/>
            <person name="Lai Q."/>
            <person name="Hu Z."/>
            <person name="Shao Z."/>
        </authorList>
    </citation>
    <scope>NUCLEOTIDE SEQUENCE [LARGE SCALE GENOMIC DNA]</scope>
    <source>
        <strain evidence="10 11">CLL-7-23</strain>
    </source>
</reference>
<evidence type="ECO:0000259" key="8">
    <source>
        <dbReference type="Pfam" id="PF02687"/>
    </source>
</evidence>
<feature type="domain" description="ABC3 transporter permease C-terminal" evidence="8">
    <location>
        <begin position="259"/>
        <end position="371"/>
    </location>
</feature>
<feature type="transmembrane region" description="Helical" evidence="7">
    <location>
        <begin position="778"/>
        <end position="800"/>
    </location>
</feature>
<evidence type="ECO:0000313" key="10">
    <source>
        <dbReference type="EMBL" id="MDA7026733.1"/>
    </source>
</evidence>
<protein>
    <submittedName>
        <fullName evidence="10">ABC transporter permease</fullName>
    </submittedName>
</protein>
<evidence type="ECO:0000256" key="1">
    <source>
        <dbReference type="ARBA" id="ARBA00004651"/>
    </source>
</evidence>
<keyword evidence="5 7" id="KW-0472">Membrane</keyword>
<dbReference type="RefSeq" id="WP_271340586.1">
    <property type="nucleotide sequence ID" value="NZ_JAQKAB010000005.1"/>
</dbReference>
<dbReference type="Pfam" id="PF12704">
    <property type="entry name" value="MacB_PCD"/>
    <property type="match status" value="1"/>
</dbReference>